<evidence type="ECO:0000313" key="3">
    <source>
        <dbReference type="EMBL" id="SNT10979.1"/>
    </source>
</evidence>
<dbReference type="PROSITE" id="PS51384">
    <property type="entry name" value="FAD_FR"/>
    <property type="match status" value="1"/>
</dbReference>
<dbReference type="Pfam" id="PF08021">
    <property type="entry name" value="FAD_binding_9"/>
    <property type="match status" value="1"/>
</dbReference>
<dbReference type="GO" id="GO:0016491">
    <property type="term" value="F:oxidoreductase activity"/>
    <property type="evidence" value="ECO:0007669"/>
    <property type="project" value="InterPro"/>
</dbReference>
<dbReference type="Pfam" id="PF04954">
    <property type="entry name" value="SIP"/>
    <property type="match status" value="1"/>
</dbReference>
<reference evidence="3 4" key="1">
    <citation type="submission" date="2017-06" db="EMBL/GenBank/DDBJ databases">
        <authorList>
            <person name="Kim H.J."/>
            <person name="Triplett B.A."/>
        </authorList>
    </citation>
    <scope>NUCLEOTIDE SEQUENCE [LARGE SCALE GENOMIC DNA]</scope>
    <source>
        <strain evidence="3 4">DSM 18704</strain>
    </source>
</reference>
<accession>A0A239JZG0</accession>
<dbReference type="EMBL" id="FZOU01000004">
    <property type="protein sequence ID" value="SNT10979.1"/>
    <property type="molecule type" value="Genomic_DNA"/>
</dbReference>
<dbReference type="Proteomes" id="UP000198356">
    <property type="component" value="Unassembled WGS sequence"/>
</dbReference>
<comment type="similarity">
    <text evidence="1">Belongs to the SIP oxidoreductase family.</text>
</comment>
<proteinExistence type="inferred from homology"/>
<dbReference type="PANTHER" id="PTHR30157">
    <property type="entry name" value="FERRIC REDUCTASE, NADPH-DEPENDENT"/>
    <property type="match status" value="1"/>
</dbReference>
<sequence>MSVVPKFVTDTMERMFFRSAAVSAVTHLSGHFRLTEIAGESLKREKWIPGQKVQFHMGGLQTRTYTPISWDPVEGTAEFIMFLHGNGPGSEWAESLKKDTPCSLMGPRSSLDFAEVAEDAIFFGDETSIAASVALHRSRRETQQARFVFEVSSLVESAEAIRRIGLPNAKLVKKIPDSSHLAEVDQTLIDGASGLVTPRWIMTGKAQSIQALRAMLRNRRMDMAQLKTKAYWAEGKTGLD</sequence>
<dbReference type="AlphaFoldDB" id="A0A239JZG0"/>
<dbReference type="Gene3D" id="3.40.50.80">
    <property type="entry name" value="Nucleotide-binding domain of ferredoxin-NADP reductase (FNR) module"/>
    <property type="match status" value="1"/>
</dbReference>
<organism evidence="3 4">
    <name type="scientific">Granulicella rosea</name>
    <dbReference type="NCBI Taxonomy" id="474952"/>
    <lineage>
        <taxon>Bacteria</taxon>
        <taxon>Pseudomonadati</taxon>
        <taxon>Acidobacteriota</taxon>
        <taxon>Terriglobia</taxon>
        <taxon>Terriglobales</taxon>
        <taxon>Acidobacteriaceae</taxon>
        <taxon>Granulicella</taxon>
    </lineage>
</organism>
<dbReference type="CDD" id="cd06193">
    <property type="entry name" value="siderophore_interacting"/>
    <property type="match status" value="1"/>
</dbReference>
<dbReference type="InterPro" id="IPR017927">
    <property type="entry name" value="FAD-bd_FR_type"/>
</dbReference>
<dbReference type="SUPFAM" id="SSF63380">
    <property type="entry name" value="Riboflavin synthase domain-like"/>
    <property type="match status" value="1"/>
</dbReference>
<keyword evidence="4" id="KW-1185">Reference proteome</keyword>
<dbReference type="OrthoDB" id="9814826at2"/>
<gene>
    <name evidence="3" type="ORF">SAMN05421770_104208</name>
</gene>
<feature type="domain" description="FAD-binding FR-type" evidence="2">
    <location>
        <begin position="15"/>
        <end position="114"/>
    </location>
</feature>
<dbReference type="InterPro" id="IPR017938">
    <property type="entry name" value="Riboflavin_synthase-like_b-brl"/>
</dbReference>
<dbReference type="InterPro" id="IPR007037">
    <property type="entry name" value="SIP_rossman_dom"/>
</dbReference>
<protein>
    <submittedName>
        <fullName evidence="3">NADPH-dependent ferric siderophore reductase, contains FAD-binding and SIP domains</fullName>
    </submittedName>
</protein>
<dbReference type="InterPro" id="IPR013113">
    <property type="entry name" value="SIP_FAD-bd"/>
</dbReference>
<dbReference type="PANTHER" id="PTHR30157:SF0">
    <property type="entry name" value="NADPH-DEPENDENT FERRIC-CHELATE REDUCTASE"/>
    <property type="match status" value="1"/>
</dbReference>
<evidence type="ECO:0000256" key="1">
    <source>
        <dbReference type="ARBA" id="ARBA00035644"/>
    </source>
</evidence>
<dbReference type="RefSeq" id="WP_089408866.1">
    <property type="nucleotide sequence ID" value="NZ_FZOU01000004.1"/>
</dbReference>
<evidence type="ECO:0000259" key="2">
    <source>
        <dbReference type="PROSITE" id="PS51384"/>
    </source>
</evidence>
<dbReference type="InterPro" id="IPR039261">
    <property type="entry name" value="FNR_nucleotide-bd"/>
</dbReference>
<name>A0A239JZG0_9BACT</name>
<dbReference type="Gene3D" id="2.40.30.10">
    <property type="entry name" value="Translation factors"/>
    <property type="match status" value="1"/>
</dbReference>
<dbReference type="InterPro" id="IPR039374">
    <property type="entry name" value="SIP_fam"/>
</dbReference>
<evidence type="ECO:0000313" key="4">
    <source>
        <dbReference type="Proteomes" id="UP000198356"/>
    </source>
</evidence>